<dbReference type="InterPro" id="IPR029044">
    <property type="entry name" value="Nucleotide-diphossugar_trans"/>
</dbReference>
<dbReference type="GO" id="GO:0046872">
    <property type="term" value="F:metal ion binding"/>
    <property type="evidence" value="ECO:0007669"/>
    <property type="project" value="UniProtKB-KW"/>
</dbReference>
<dbReference type="Gene3D" id="3.90.550.10">
    <property type="entry name" value="Spore Coat Polysaccharide Biosynthesis Protein SpsA, Chain A"/>
    <property type="match status" value="1"/>
</dbReference>
<name>A0AAW6TV27_9BACT</name>
<dbReference type="EC" id="2.7.7.24" evidence="3"/>
<feature type="domain" description="Nucleotidyl transferase" evidence="9">
    <location>
        <begin position="5"/>
        <end position="237"/>
    </location>
</feature>
<keyword evidence="7" id="KW-0460">Magnesium</keyword>
<evidence type="ECO:0000256" key="1">
    <source>
        <dbReference type="ARBA" id="ARBA00001946"/>
    </source>
</evidence>
<organism evidence="10 11">
    <name type="scientific">Anaerobaca lacustris</name>
    <dbReference type="NCBI Taxonomy" id="3044600"/>
    <lineage>
        <taxon>Bacteria</taxon>
        <taxon>Pseudomonadati</taxon>
        <taxon>Planctomycetota</taxon>
        <taxon>Phycisphaerae</taxon>
        <taxon>Sedimentisphaerales</taxon>
        <taxon>Anaerobacaceae</taxon>
        <taxon>Anaerobaca</taxon>
    </lineage>
</organism>
<proteinExistence type="inferred from homology"/>
<evidence type="ECO:0000259" key="9">
    <source>
        <dbReference type="Pfam" id="PF00483"/>
    </source>
</evidence>
<keyword evidence="11" id="KW-1185">Reference proteome</keyword>
<comment type="catalytic activity">
    <reaction evidence="8">
        <text>dTTP + alpha-D-glucose 1-phosphate + H(+) = dTDP-alpha-D-glucose + diphosphate</text>
        <dbReference type="Rhea" id="RHEA:15225"/>
        <dbReference type="ChEBI" id="CHEBI:15378"/>
        <dbReference type="ChEBI" id="CHEBI:33019"/>
        <dbReference type="ChEBI" id="CHEBI:37568"/>
        <dbReference type="ChEBI" id="CHEBI:57477"/>
        <dbReference type="ChEBI" id="CHEBI:58601"/>
        <dbReference type="EC" id="2.7.7.24"/>
    </reaction>
</comment>
<sequence>MNIRGVVLAGGTGSRLRPLTKVTNKHLLPVGQKPMIYYPIERLTGVGIEEILIVTGVEHMGDVVGLLGSGREFGCRFTYKVQDEAGGIAQALGLAENFANGQSIAVILGDNVFQGDLRQHAGAFIKQGQGARLLLKQVPDPERFGVAEICDGRVLGIEEKPKTPKSDYAIIGVYFYDGTVFDIIRTLKPSARGELEITDVNNAYIRKGQLGYDILEGWWTDAGTFESLARANELVQKEPLK</sequence>
<evidence type="ECO:0000313" key="11">
    <source>
        <dbReference type="Proteomes" id="UP001431776"/>
    </source>
</evidence>
<dbReference type="PANTHER" id="PTHR43532:SF1">
    <property type="entry name" value="GLUCOSE-1-PHOSPHATE THYMIDYLYLTRANSFERASE 1"/>
    <property type="match status" value="1"/>
</dbReference>
<comment type="similarity">
    <text evidence="2">Belongs to the glucose-1-phosphate thymidylyltransferase family.</text>
</comment>
<dbReference type="Pfam" id="PF00483">
    <property type="entry name" value="NTP_transferase"/>
    <property type="match status" value="1"/>
</dbReference>
<dbReference type="Proteomes" id="UP001431776">
    <property type="component" value="Unassembled WGS sequence"/>
</dbReference>
<evidence type="ECO:0000256" key="5">
    <source>
        <dbReference type="ARBA" id="ARBA00022695"/>
    </source>
</evidence>
<evidence type="ECO:0000256" key="8">
    <source>
        <dbReference type="ARBA" id="ARBA00049336"/>
    </source>
</evidence>
<accession>A0AAW6TV27</accession>
<comment type="caution">
    <text evidence="10">The sequence shown here is derived from an EMBL/GenBank/DDBJ whole genome shotgun (WGS) entry which is preliminary data.</text>
</comment>
<comment type="cofactor">
    <cofactor evidence="1">
        <name>Mg(2+)</name>
        <dbReference type="ChEBI" id="CHEBI:18420"/>
    </cofactor>
</comment>
<evidence type="ECO:0000256" key="4">
    <source>
        <dbReference type="ARBA" id="ARBA00022679"/>
    </source>
</evidence>
<dbReference type="AlphaFoldDB" id="A0AAW6TV27"/>
<reference evidence="10" key="1">
    <citation type="submission" date="2023-05" db="EMBL/GenBank/DDBJ databases">
        <title>Anaerotaeda fermentans gen. nov., sp. nov., a novel anaerobic planctomycete of the new family within the order Sedimentisphaerales isolated from Taman Peninsula, Russia.</title>
        <authorList>
            <person name="Khomyakova M.A."/>
            <person name="Merkel A.Y."/>
            <person name="Slobodkin A.I."/>
        </authorList>
    </citation>
    <scope>NUCLEOTIDE SEQUENCE</scope>
    <source>
        <strain evidence="10">M17dextr</strain>
    </source>
</reference>
<dbReference type="PANTHER" id="PTHR43532">
    <property type="entry name" value="GLUCOSE-1-PHOSPHATE THYMIDYLYLTRANSFERASE"/>
    <property type="match status" value="1"/>
</dbReference>
<evidence type="ECO:0000256" key="3">
    <source>
        <dbReference type="ARBA" id="ARBA00012461"/>
    </source>
</evidence>
<dbReference type="GO" id="GO:0008879">
    <property type="term" value="F:glucose-1-phosphate thymidylyltransferase activity"/>
    <property type="evidence" value="ECO:0007669"/>
    <property type="project" value="UniProtKB-EC"/>
</dbReference>
<evidence type="ECO:0000256" key="6">
    <source>
        <dbReference type="ARBA" id="ARBA00022723"/>
    </source>
</evidence>
<dbReference type="InterPro" id="IPR005907">
    <property type="entry name" value="G1P_thy_trans_s"/>
</dbReference>
<dbReference type="EMBL" id="JASCXX010000001">
    <property type="protein sequence ID" value="MDI6447574.1"/>
    <property type="molecule type" value="Genomic_DNA"/>
</dbReference>
<keyword evidence="6" id="KW-0479">Metal-binding</keyword>
<gene>
    <name evidence="10" type="ORF">QJ522_00850</name>
</gene>
<evidence type="ECO:0000256" key="7">
    <source>
        <dbReference type="ARBA" id="ARBA00022842"/>
    </source>
</evidence>
<evidence type="ECO:0000313" key="10">
    <source>
        <dbReference type="EMBL" id="MDI6447574.1"/>
    </source>
</evidence>
<dbReference type="SUPFAM" id="SSF53448">
    <property type="entry name" value="Nucleotide-diphospho-sugar transferases"/>
    <property type="match status" value="1"/>
</dbReference>
<dbReference type="InterPro" id="IPR005835">
    <property type="entry name" value="NTP_transferase_dom"/>
</dbReference>
<keyword evidence="5" id="KW-0548">Nucleotidyltransferase</keyword>
<protein>
    <recommendedName>
        <fullName evidence="3">glucose-1-phosphate thymidylyltransferase</fullName>
        <ecNumber evidence="3">2.7.7.24</ecNumber>
    </recommendedName>
</protein>
<evidence type="ECO:0000256" key="2">
    <source>
        <dbReference type="ARBA" id="ARBA00010480"/>
    </source>
</evidence>
<keyword evidence="4" id="KW-0808">Transferase</keyword>